<dbReference type="SUPFAM" id="SSF49777">
    <property type="entry name" value="PEBP-like"/>
    <property type="match status" value="1"/>
</dbReference>
<dbReference type="HOGENOM" id="CLU_3109463_0_0_1"/>
<dbReference type="Gene3D" id="3.90.280.10">
    <property type="entry name" value="PEBP-like"/>
    <property type="match status" value="1"/>
</dbReference>
<protein>
    <submittedName>
        <fullName evidence="1">Flowering locus protein T</fullName>
    </submittedName>
</protein>
<accession>G7KYX5</accession>
<evidence type="ECO:0000313" key="2">
    <source>
        <dbReference type="EnsemblPlants" id="AES78168"/>
    </source>
</evidence>
<dbReference type="Proteomes" id="UP000002051">
    <property type="component" value="Unassembled WGS sequence"/>
</dbReference>
<evidence type="ECO:0000313" key="3">
    <source>
        <dbReference type="Proteomes" id="UP000002051"/>
    </source>
</evidence>
<keyword evidence="3" id="KW-1185">Reference proteome</keyword>
<organism evidence="1 3">
    <name type="scientific">Medicago truncatula</name>
    <name type="common">Barrel medic</name>
    <name type="synonym">Medicago tribuloides</name>
    <dbReference type="NCBI Taxonomy" id="3880"/>
    <lineage>
        <taxon>Eukaryota</taxon>
        <taxon>Viridiplantae</taxon>
        <taxon>Streptophyta</taxon>
        <taxon>Embryophyta</taxon>
        <taxon>Tracheophyta</taxon>
        <taxon>Spermatophyta</taxon>
        <taxon>Magnoliopsida</taxon>
        <taxon>eudicotyledons</taxon>
        <taxon>Gunneridae</taxon>
        <taxon>Pentapetalae</taxon>
        <taxon>rosids</taxon>
        <taxon>fabids</taxon>
        <taxon>Fabales</taxon>
        <taxon>Fabaceae</taxon>
        <taxon>Papilionoideae</taxon>
        <taxon>50 kb inversion clade</taxon>
        <taxon>NPAAA clade</taxon>
        <taxon>Hologalegina</taxon>
        <taxon>IRL clade</taxon>
        <taxon>Trifolieae</taxon>
        <taxon>Medicago</taxon>
    </lineage>
</organism>
<sequence>MRIKSLTPLVVCGVIGDVLNPFTNSVSLRIVMVDPDGPSPSNPNMREYLHW</sequence>
<dbReference type="PaxDb" id="3880-AES78168"/>
<dbReference type="EnsemblPlants" id="AES78168">
    <property type="protein sequence ID" value="AES78168"/>
    <property type="gene ID" value="MTR_7g025450"/>
</dbReference>
<reference evidence="2" key="3">
    <citation type="submission" date="2015-04" db="UniProtKB">
        <authorList>
            <consortium name="EnsemblPlants"/>
        </authorList>
    </citation>
    <scope>IDENTIFICATION</scope>
    <source>
        <strain evidence="2">cv. Jemalong A17</strain>
    </source>
</reference>
<gene>
    <name evidence="1" type="ordered locus">MTR_7g025450</name>
</gene>
<dbReference type="InterPro" id="IPR036610">
    <property type="entry name" value="PEBP-like_sf"/>
</dbReference>
<reference evidence="1 3" key="2">
    <citation type="journal article" date="2014" name="BMC Genomics">
        <title>An improved genome release (version Mt4.0) for the model legume Medicago truncatula.</title>
        <authorList>
            <person name="Tang H."/>
            <person name="Krishnakumar V."/>
            <person name="Bidwell S."/>
            <person name="Rosen B."/>
            <person name="Chan A."/>
            <person name="Zhou S."/>
            <person name="Gentzbittel L."/>
            <person name="Childs K.L."/>
            <person name="Yandell M."/>
            <person name="Gundlach H."/>
            <person name="Mayer K.F."/>
            <person name="Schwartz D.C."/>
            <person name="Town C.D."/>
        </authorList>
    </citation>
    <scope>GENOME REANNOTATION</scope>
    <source>
        <strain evidence="2 3">cv. Jemalong A17</strain>
    </source>
</reference>
<evidence type="ECO:0000313" key="1">
    <source>
        <dbReference type="EMBL" id="AES78168.1"/>
    </source>
</evidence>
<reference evidence="1 3" key="1">
    <citation type="journal article" date="2011" name="Nature">
        <title>The Medicago genome provides insight into the evolution of rhizobial symbioses.</title>
        <authorList>
            <person name="Young N.D."/>
            <person name="Debelle F."/>
            <person name="Oldroyd G.E."/>
            <person name="Geurts R."/>
            <person name="Cannon S.B."/>
            <person name="Udvardi M.K."/>
            <person name="Benedito V.A."/>
            <person name="Mayer K.F."/>
            <person name="Gouzy J."/>
            <person name="Schoof H."/>
            <person name="Van de Peer Y."/>
            <person name="Proost S."/>
            <person name="Cook D.R."/>
            <person name="Meyers B.C."/>
            <person name="Spannagl M."/>
            <person name="Cheung F."/>
            <person name="De Mita S."/>
            <person name="Krishnakumar V."/>
            <person name="Gundlach H."/>
            <person name="Zhou S."/>
            <person name="Mudge J."/>
            <person name="Bharti A.K."/>
            <person name="Murray J.D."/>
            <person name="Naoumkina M.A."/>
            <person name="Rosen B."/>
            <person name="Silverstein K.A."/>
            <person name="Tang H."/>
            <person name="Rombauts S."/>
            <person name="Zhao P.X."/>
            <person name="Zhou P."/>
            <person name="Barbe V."/>
            <person name="Bardou P."/>
            <person name="Bechner M."/>
            <person name="Bellec A."/>
            <person name="Berger A."/>
            <person name="Berges H."/>
            <person name="Bidwell S."/>
            <person name="Bisseling T."/>
            <person name="Choisne N."/>
            <person name="Couloux A."/>
            <person name="Denny R."/>
            <person name="Deshpande S."/>
            <person name="Dai X."/>
            <person name="Doyle J.J."/>
            <person name="Dudez A.M."/>
            <person name="Farmer A.D."/>
            <person name="Fouteau S."/>
            <person name="Franken C."/>
            <person name="Gibelin C."/>
            <person name="Gish J."/>
            <person name="Goldstein S."/>
            <person name="Gonzalez A.J."/>
            <person name="Green P.J."/>
            <person name="Hallab A."/>
            <person name="Hartog M."/>
            <person name="Hua A."/>
            <person name="Humphray S.J."/>
            <person name="Jeong D.H."/>
            <person name="Jing Y."/>
            <person name="Jocker A."/>
            <person name="Kenton S.M."/>
            <person name="Kim D.J."/>
            <person name="Klee K."/>
            <person name="Lai H."/>
            <person name="Lang C."/>
            <person name="Lin S."/>
            <person name="Macmil S.L."/>
            <person name="Magdelenat G."/>
            <person name="Matthews L."/>
            <person name="McCorrison J."/>
            <person name="Monaghan E.L."/>
            <person name="Mun J.H."/>
            <person name="Najar F.Z."/>
            <person name="Nicholson C."/>
            <person name="Noirot C."/>
            <person name="O'Bleness M."/>
            <person name="Paule C.R."/>
            <person name="Poulain J."/>
            <person name="Prion F."/>
            <person name="Qin B."/>
            <person name="Qu C."/>
            <person name="Retzel E.F."/>
            <person name="Riddle C."/>
            <person name="Sallet E."/>
            <person name="Samain S."/>
            <person name="Samson N."/>
            <person name="Sanders I."/>
            <person name="Saurat O."/>
            <person name="Scarpelli C."/>
            <person name="Schiex T."/>
            <person name="Segurens B."/>
            <person name="Severin A.J."/>
            <person name="Sherrier D.J."/>
            <person name="Shi R."/>
            <person name="Sims S."/>
            <person name="Singer S.R."/>
            <person name="Sinharoy S."/>
            <person name="Sterck L."/>
            <person name="Viollet A."/>
            <person name="Wang B.B."/>
            <person name="Wang K."/>
            <person name="Wang M."/>
            <person name="Wang X."/>
            <person name="Warfsmann J."/>
            <person name="Weissenbach J."/>
            <person name="White D.D."/>
            <person name="White J.D."/>
            <person name="Wiley G.B."/>
            <person name="Wincker P."/>
            <person name="Xing Y."/>
            <person name="Yang L."/>
            <person name="Yao Z."/>
            <person name="Ying F."/>
            <person name="Zhai J."/>
            <person name="Zhou L."/>
            <person name="Zuber A."/>
            <person name="Denarie J."/>
            <person name="Dixon R.A."/>
            <person name="May G.D."/>
            <person name="Schwartz D.C."/>
            <person name="Rogers J."/>
            <person name="Quetier F."/>
            <person name="Town C.D."/>
            <person name="Roe B.A."/>
        </authorList>
    </citation>
    <scope>NUCLEOTIDE SEQUENCE [LARGE SCALE GENOMIC DNA]</scope>
    <source>
        <strain evidence="1">A17</strain>
        <strain evidence="2 3">cv. Jemalong A17</strain>
    </source>
</reference>
<name>G7KYX5_MEDTR</name>
<dbReference type="EMBL" id="CM001223">
    <property type="protein sequence ID" value="AES78168.1"/>
    <property type="molecule type" value="Genomic_DNA"/>
</dbReference>
<dbReference type="AlphaFoldDB" id="G7KYX5"/>
<dbReference type="STRING" id="3880.G7KYX5"/>
<proteinExistence type="predicted"/>